<geneLocation type="plasmid" evidence="2">
    <name>unnamed3</name>
</geneLocation>
<evidence type="ECO:0000256" key="1">
    <source>
        <dbReference type="SAM" id="MobiDB-lite"/>
    </source>
</evidence>
<dbReference type="InterPro" id="IPR019291">
    <property type="entry name" value="Host_attachment_protein"/>
</dbReference>
<feature type="region of interest" description="Disordered" evidence="1">
    <location>
        <begin position="29"/>
        <end position="69"/>
    </location>
</feature>
<organism evidence="2">
    <name type="scientific">Alloyangia sp. H15</name>
    <dbReference type="NCBI Taxonomy" id="3029062"/>
    <lineage>
        <taxon>Bacteria</taxon>
        <taxon>Pseudomonadati</taxon>
        <taxon>Pseudomonadota</taxon>
        <taxon>Alphaproteobacteria</taxon>
        <taxon>Rhodobacterales</taxon>
        <taxon>Roseobacteraceae</taxon>
        <taxon>Alloyangia</taxon>
    </lineage>
</organism>
<dbReference type="Pfam" id="PF10116">
    <property type="entry name" value="Host_attach"/>
    <property type="match status" value="1"/>
</dbReference>
<evidence type="ECO:0000313" key="2">
    <source>
        <dbReference type="EMBL" id="XCC97539.1"/>
    </source>
</evidence>
<reference evidence="2" key="1">
    <citation type="submission" date="2023-02" db="EMBL/GenBank/DDBJ databases">
        <title>Description and genomic characterization of Salipiger bruguierae sp. nov., isolated from the sediment of mangrove plant Bruguiera sexangula.</title>
        <authorList>
            <person name="Long M."/>
        </authorList>
    </citation>
    <scope>NUCLEOTIDE SEQUENCE</scope>
    <source>
        <strain evidence="2">H15</strain>
        <plasmid evidence="2">unnamed3</plasmid>
    </source>
</reference>
<proteinExistence type="predicted"/>
<sequence>MRSPKLWYIVMNGHEARVLHDLLDAGHPEHSETAIHGPAHETWRDRPTRSYASARTGRRSNVEPASDAGLEDSREFLREVFEQLEHHRQLGAFDGLVLIGSPDIVGLWREMVPKSLQGTVRREIVRNLLSTPPAHLADALRDTLDLD</sequence>
<dbReference type="RefSeq" id="WP_353476428.1">
    <property type="nucleotide sequence ID" value="NZ_CP123388.1"/>
</dbReference>
<dbReference type="AlphaFoldDB" id="A0AAU8ATY2"/>
<dbReference type="EMBL" id="CP123388">
    <property type="protein sequence ID" value="XCC97539.1"/>
    <property type="molecule type" value="Genomic_DNA"/>
</dbReference>
<protein>
    <submittedName>
        <fullName evidence="2">Host attachment protein</fullName>
    </submittedName>
</protein>
<accession>A0AAU8ATY2</accession>
<name>A0AAU8ATY2_9RHOB</name>
<gene>
    <name evidence="2" type="ORF">PVT71_26280</name>
</gene>
<feature type="compositionally biased region" description="Basic and acidic residues" evidence="1">
    <location>
        <begin position="29"/>
        <end position="48"/>
    </location>
</feature>
<keyword evidence="2" id="KW-0614">Plasmid</keyword>